<feature type="region of interest" description="Disordered" evidence="2">
    <location>
        <begin position="222"/>
        <end position="249"/>
    </location>
</feature>
<dbReference type="InterPro" id="IPR043502">
    <property type="entry name" value="DNA/RNA_pol_sf"/>
</dbReference>
<dbReference type="SUPFAM" id="SSF57302">
    <property type="entry name" value="Snake toxin-like"/>
    <property type="match status" value="1"/>
</dbReference>
<proteinExistence type="predicted"/>
<dbReference type="PANTHER" id="PTHR37984">
    <property type="entry name" value="PROTEIN CBG26694"/>
    <property type="match status" value="1"/>
</dbReference>
<protein>
    <submittedName>
        <fullName evidence="4">Transposon Ty3-I Gag-Pol polyprotein</fullName>
    </submittedName>
</protein>
<feature type="domain" description="Integrase catalytic" evidence="3">
    <location>
        <begin position="545"/>
        <end position="613"/>
    </location>
</feature>
<dbReference type="GO" id="GO:0003676">
    <property type="term" value="F:nucleic acid binding"/>
    <property type="evidence" value="ECO:0007669"/>
    <property type="project" value="InterPro"/>
</dbReference>
<dbReference type="Pfam" id="PF17919">
    <property type="entry name" value="RT_RNaseH_2"/>
    <property type="match status" value="1"/>
</dbReference>
<dbReference type="Gene3D" id="3.30.420.10">
    <property type="entry name" value="Ribonuclease H-like superfamily/Ribonuclease H"/>
    <property type="match status" value="1"/>
</dbReference>
<comment type="caution">
    <text evidence="4">The sequence shown here is derived from an EMBL/GenBank/DDBJ whole genome shotgun (WGS) entry which is preliminary data.</text>
</comment>
<dbReference type="CDD" id="cd00117">
    <property type="entry name" value="TFP"/>
    <property type="match status" value="1"/>
</dbReference>
<dbReference type="STRING" id="50429.A0A2B4RXL4"/>
<sequence>MDSVRFFAVFIGFAWMSYEGTQNQNNPSQADSSRSHEQPTTVSLIRPFSKPRNTSWWKKYIARFRNLIVALDVTNKKRQQVLLLHYAGEEVNDIVETLPDAVAGADEDPLEKTITALTNYFTPKTNVAYEEYKFRQAKQDPGEDLMTYYTRLKHLSQTCEFTDADREIKSQIIQLCSSSKLRRKAFSDPGITLHALLDYDKTLELTETQVKEFENSKAEVNKLDKDREVTRRKSSNGPPMRQEGTPGTRIFPITLRNNNMPKLRFITTFSTHLGLRRYTRLNFGIVCAAEIFQNAIRETLSDIHGALNLSDDILVHGEVQEDHDRENFQRLREKGLTQNRDKCEFSQHSLEFFGYVFSSKGISADPRKVQAITNLPPPTNVAEVCSLLGMANYFSRFIPAYATLTQPLRELTQNNMPWEWSQRQDHALQQLKTALMQTPVTAYLDPSRNTEVSVDASLVGLGAILAQTDPITGDKHVVAYASRSLTPHRTTLQSSGHHENKVTASGEGRWFPGINDAVEKKVKSCLACQVTTPETKCEPLNLSPLPEGPWQQISADFKELSSGGYLLVLYDDYSGYPIVEVIPSRSTPVVIPRLHKVFAEFGVPAKVRTDNGPFRYSLQRLLGSGLNCHICDPSKSWDECNKKSSQYKCPENMKVCYKTHSVEFDNDEEVHLYRKGCGTQIFCTGQECKEKGTWCDVQCCNTDACNESTVWICNCGTCIMLALLSAVLLL</sequence>
<dbReference type="InterPro" id="IPR036397">
    <property type="entry name" value="RNaseH_sf"/>
</dbReference>
<dbReference type="PROSITE" id="PS50994">
    <property type="entry name" value="INTEGRASE"/>
    <property type="match status" value="1"/>
</dbReference>
<feature type="compositionally biased region" description="Basic and acidic residues" evidence="2">
    <location>
        <begin position="222"/>
        <end position="231"/>
    </location>
</feature>
<evidence type="ECO:0000259" key="3">
    <source>
        <dbReference type="PROSITE" id="PS50994"/>
    </source>
</evidence>
<dbReference type="GO" id="GO:0015074">
    <property type="term" value="P:DNA integration"/>
    <property type="evidence" value="ECO:0007669"/>
    <property type="project" value="InterPro"/>
</dbReference>
<dbReference type="Proteomes" id="UP000225706">
    <property type="component" value="Unassembled WGS sequence"/>
</dbReference>
<dbReference type="InterPro" id="IPR016054">
    <property type="entry name" value="LY6_UPA_recep-like"/>
</dbReference>
<dbReference type="Gene3D" id="3.10.10.10">
    <property type="entry name" value="HIV Type 1 Reverse Transcriptase, subunit A, domain 1"/>
    <property type="match status" value="1"/>
</dbReference>
<reference evidence="4" key="1">
    <citation type="journal article" date="2017" name="J. ISSAAS">
        <title>Comparative analysis of the genomes of Stylophora pistillata and Acropora digitifera provides evidence for extensive differences between species of corals.</title>
        <authorList>
            <person name="Voolstra C.R."/>
            <person name="Li Y."/>
            <person name="Liew Y.J."/>
            <person name="Baumgarten S."/>
            <person name="Zoccola D."/>
            <person name="Flot J.-F."/>
            <person name="Tambutte S."/>
            <person name="Allemand D."/>
            <person name="Aranda M."/>
        </authorList>
    </citation>
    <scope>NUCLEOTIDE SEQUENCE</scope>
    <source>
        <strain evidence="4">CSM Monaco</strain>
        <tissue evidence="4">Whole animal</tissue>
    </source>
</reference>
<dbReference type="InterPro" id="IPR041577">
    <property type="entry name" value="RT_RNaseH_2"/>
</dbReference>
<dbReference type="Pfam" id="PF00021">
    <property type="entry name" value="UPAR_LY6"/>
    <property type="match status" value="1"/>
</dbReference>
<dbReference type="InterPro" id="IPR043128">
    <property type="entry name" value="Rev_trsase/Diguanyl_cyclase"/>
</dbReference>
<evidence type="ECO:0000313" key="5">
    <source>
        <dbReference type="Proteomes" id="UP000225706"/>
    </source>
</evidence>
<dbReference type="OrthoDB" id="5988102at2759"/>
<evidence type="ECO:0000256" key="1">
    <source>
        <dbReference type="ARBA" id="ARBA00023268"/>
    </source>
</evidence>
<feature type="region of interest" description="Disordered" evidence="2">
    <location>
        <begin position="22"/>
        <end position="43"/>
    </location>
</feature>
<dbReference type="InterPro" id="IPR001584">
    <property type="entry name" value="Integrase_cat-core"/>
</dbReference>
<dbReference type="InterPro" id="IPR012337">
    <property type="entry name" value="RNaseH-like_sf"/>
</dbReference>
<dbReference type="InterPro" id="IPR045860">
    <property type="entry name" value="Snake_toxin-like_sf"/>
</dbReference>
<dbReference type="AlphaFoldDB" id="A0A2B4RXL4"/>
<organism evidence="4 5">
    <name type="scientific">Stylophora pistillata</name>
    <name type="common">Smooth cauliflower coral</name>
    <dbReference type="NCBI Taxonomy" id="50429"/>
    <lineage>
        <taxon>Eukaryota</taxon>
        <taxon>Metazoa</taxon>
        <taxon>Cnidaria</taxon>
        <taxon>Anthozoa</taxon>
        <taxon>Hexacorallia</taxon>
        <taxon>Scleractinia</taxon>
        <taxon>Astrocoeniina</taxon>
        <taxon>Pocilloporidae</taxon>
        <taxon>Stylophora</taxon>
    </lineage>
</organism>
<dbReference type="PANTHER" id="PTHR37984:SF5">
    <property type="entry name" value="PROTEIN NYNRIN-LIKE"/>
    <property type="match status" value="1"/>
</dbReference>
<dbReference type="SUPFAM" id="SSF56672">
    <property type="entry name" value="DNA/RNA polymerases"/>
    <property type="match status" value="1"/>
</dbReference>
<dbReference type="FunFam" id="3.30.70.270:FF:000026">
    <property type="entry name" value="Transposon Ty3-G Gag-Pol polyprotein"/>
    <property type="match status" value="1"/>
</dbReference>
<name>A0A2B4RXL4_STYPI</name>
<accession>A0A2B4RXL4</accession>
<evidence type="ECO:0000313" key="4">
    <source>
        <dbReference type="EMBL" id="PFX22351.1"/>
    </source>
</evidence>
<dbReference type="SUPFAM" id="SSF53098">
    <property type="entry name" value="Ribonuclease H-like"/>
    <property type="match status" value="1"/>
</dbReference>
<keyword evidence="5" id="KW-1185">Reference proteome</keyword>
<keyword evidence="1" id="KW-0511">Multifunctional enzyme</keyword>
<dbReference type="InterPro" id="IPR050951">
    <property type="entry name" value="Retrovirus_Pol_polyprotein"/>
</dbReference>
<evidence type="ECO:0000256" key="2">
    <source>
        <dbReference type="SAM" id="MobiDB-lite"/>
    </source>
</evidence>
<gene>
    <name evidence="4" type="primary">TY3B-I</name>
    <name evidence="4" type="ORF">AWC38_SpisGene13128</name>
</gene>
<dbReference type="Gene3D" id="2.10.60.10">
    <property type="entry name" value="CD59"/>
    <property type="match status" value="1"/>
</dbReference>
<dbReference type="Gene3D" id="3.30.70.270">
    <property type="match status" value="2"/>
</dbReference>
<dbReference type="EMBL" id="LSMT01000242">
    <property type="protein sequence ID" value="PFX22351.1"/>
    <property type="molecule type" value="Genomic_DNA"/>
</dbReference>
<dbReference type="CDD" id="cd01647">
    <property type="entry name" value="RT_LTR"/>
    <property type="match status" value="1"/>
</dbReference>